<organism evidence="1">
    <name type="scientific">Cyprideis torosa</name>
    <dbReference type="NCBI Taxonomy" id="163714"/>
    <lineage>
        <taxon>Eukaryota</taxon>
        <taxon>Metazoa</taxon>
        <taxon>Ecdysozoa</taxon>
        <taxon>Arthropoda</taxon>
        <taxon>Crustacea</taxon>
        <taxon>Oligostraca</taxon>
        <taxon>Ostracoda</taxon>
        <taxon>Podocopa</taxon>
        <taxon>Podocopida</taxon>
        <taxon>Cytherocopina</taxon>
        <taxon>Cytheroidea</taxon>
        <taxon>Cytherideidae</taxon>
        <taxon>Cyprideis</taxon>
    </lineage>
</organism>
<name>A0A7R8WBM8_9CRUS</name>
<dbReference type="AlphaFoldDB" id="A0A7R8WBM8"/>
<gene>
    <name evidence="1" type="ORF">CTOB1V02_LOCUS4286</name>
</gene>
<sequence length="141" mass="16311">MPLLVPQRPRRVNIDRKNVSLSVLSRRQSPIILHRQQPHNMFVGLENFKTILSVVGLVGGVVNKKWWRDKTSRVSVRENHPVEMGTGIWEAEAAELSASRRVRPRLTRSFFRDVPFLRGEMQCGLSCLISFLRSLLPRIER</sequence>
<reference evidence="1" key="1">
    <citation type="submission" date="2020-11" db="EMBL/GenBank/DDBJ databases">
        <authorList>
            <person name="Tran Van P."/>
        </authorList>
    </citation>
    <scope>NUCLEOTIDE SEQUENCE</scope>
</reference>
<dbReference type="EMBL" id="OB660811">
    <property type="protein sequence ID" value="CAD7226367.1"/>
    <property type="molecule type" value="Genomic_DNA"/>
</dbReference>
<protein>
    <submittedName>
        <fullName evidence="1">Uncharacterized protein</fullName>
    </submittedName>
</protein>
<evidence type="ECO:0000313" key="1">
    <source>
        <dbReference type="EMBL" id="CAD7226367.1"/>
    </source>
</evidence>
<accession>A0A7R8WBM8</accession>
<proteinExistence type="predicted"/>